<accession>A0A0G1R0N5</accession>
<dbReference type="STRING" id="1619122.UX73_C0015G0006"/>
<dbReference type="Pfam" id="PF00294">
    <property type="entry name" value="PfkB"/>
    <property type="match status" value="1"/>
</dbReference>
<dbReference type="AlphaFoldDB" id="A0A0G1R0N5"/>
<comment type="similarity">
    <text evidence="1">Belongs to the carbohydrate kinase PfkB family.</text>
</comment>
<dbReference type="InterPro" id="IPR052700">
    <property type="entry name" value="Carb_kinase_PfkB-like"/>
</dbReference>
<dbReference type="SUPFAM" id="SSF53613">
    <property type="entry name" value="Ribokinase-like"/>
    <property type="match status" value="1"/>
</dbReference>
<evidence type="ECO:0000259" key="4">
    <source>
        <dbReference type="Pfam" id="PF00294"/>
    </source>
</evidence>
<keyword evidence="3" id="KW-0418">Kinase</keyword>
<dbReference type="InterPro" id="IPR029056">
    <property type="entry name" value="Ribokinase-like"/>
</dbReference>
<evidence type="ECO:0000256" key="1">
    <source>
        <dbReference type="ARBA" id="ARBA00010688"/>
    </source>
</evidence>
<comment type="caution">
    <text evidence="5">The sequence shown here is derived from an EMBL/GenBank/DDBJ whole genome shotgun (WGS) entry which is preliminary data.</text>
</comment>
<evidence type="ECO:0000256" key="3">
    <source>
        <dbReference type="ARBA" id="ARBA00022777"/>
    </source>
</evidence>
<evidence type="ECO:0000313" key="5">
    <source>
        <dbReference type="EMBL" id="KKU50761.1"/>
    </source>
</evidence>
<name>A0A0G1R0N5_UNCKA</name>
<sequence length="317" mass="34319">MTYDLLTIGDVSIDEYIKVDDAQVVCDVDKQNCKICFDYSGKIPVEKYEAGIAGNSNNVAIGCAKLGLSCGVYTEMGNDANADKFIAEYKRLGINANWCVKNTGRATNVHQTIVYQGERTILTYHEDFVYKVKDWDDPKWIYYSSLPKNFEAFQAKLVDYIKQNPQIGVGFNPGTYHFKAGVEKLRDILAVTHILFVNKEEAARLGATGNTRATHLALQKLGPKLTVVTNGENGSSAYDGGNLVELGILGGEVVDKTGAGDAHSAGFLAALHYGKSLLEALKWGTINANGVVGSIGSVTGLKTKEEMEGAAKVARFS</sequence>
<gene>
    <name evidence="5" type="ORF">UX73_C0015G0006</name>
</gene>
<evidence type="ECO:0000256" key="2">
    <source>
        <dbReference type="ARBA" id="ARBA00022679"/>
    </source>
</evidence>
<proteinExistence type="inferred from homology"/>
<dbReference type="PANTHER" id="PTHR43320:SF3">
    <property type="entry name" value="CARBOHYDRATE KINASE PFKB DOMAIN-CONTAINING PROTEIN"/>
    <property type="match status" value="1"/>
</dbReference>
<keyword evidence="2" id="KW-0808">Transferase</keyword>
<reference evidence="5 6" key="1">
    <citation type="journal article" date="2015" name="Nature">
        <title>rRNA introns, odd ribosomes, and small enigmatic genomes across a large radiation of phyla.</title>
        <authorList>
            <person name="Brown C.T."/>
            <person name="Hug L.A."/>
            <person name="Thomas B.C."/>
            <person name="Sharon I."/>
            <person name="Castelle C.J."/>
            <person name="Singh A."/>
            <person name="Wilkins M.J."/>
            <person name="Williams K.H."/>
            <person name="Banfield J.F."/>
        </authorList>
    </citation>
    <scope>NUCLEOTIDE SEQUENCE [LARGE SCALE GENOMIC DNA]</scope>
</reference>
<feature type="domain" description="Carbohydrate kinase PfkB" evidence="4">
    <location>
        <begin position="41"/>
        <end position="302"/>
    </location>
</feature>
<evidence type="ECO:0000313" key="6">
    <source>
        <dbReference type="Proteomes" id="UP000034873"/>
    </source>
</evidence>
<dbReference type="Gene3D" id="3.40.1190.20">
    <property type="match status" value="1"/>
</dbReference>
<dbReference type="PANTHER" id="PTHR43320">
    <property type="entry name" value="SUGAR KINASE"/>
    <property type="match status" value="1"/>
</dbReference>
<dbReference type="PATRIC" id="fig|1619122.3.peg.345"/>
<dbReference type="EMBL" id="LCNH01000015">
    <property type="protein sequence ID" value="KKU50761.1"/>
    <property type="molecule type" value="Genomic_DNA"/>
</dbReference>
<dbReference type="GO" id="GO:0016301">
    <property type="term" value="F:kinase activity"/>
    <property type="evidence" value="ECO:0007669"/>
    <property type="project" value="UniProtKB-KW"/>
</dbReference>
<protein>
    <recommendedName>
        <fullName evidence="4">Carbohydrate kinase PfkB domain-containing protein</fullName>
    </recommendedName>
</protein>
<dbReference type="Proteomes" id="UP000034873">
    <property type="component" value="Unassembled WGS sequence"/>
</dbReference>
<dbReference type="InterPro" id="IPR011611">
    <property type="entry name" value="PfkB_dom"/>
</dbReference>
<organism evidence="5 6">
    <name type="scientific">candidate division WWE3 bacterium GW2011_GWC1_47_10</name>
    <dbReference type="NCBI Taxonomy" id="1619122"/>
    <lineage>
        <taxon>Bacteria</taxon>
        <taxon>Katanobacteria</taxon>
    </lineage>
</organism>